<reference evidence="2 3" key="1">
    <citation type="submission" date="2016-10" db="EMBL/GenBank/DDBJ databases">
        <authorList>
            <person name="Varghese N."/>
            <person name="Submissions S."/>
        </authorList>
    </citation>
    <scope>NUCLEOTIDE SEQUENCE [LARGE SCALE GENOMIC DNA]</scope>
    <source>
        <strain evidence="3">YIM D21,KCTC 23444,ACCC 10710</strain>
    </source>
</reference>
<dbReference type="RefSeq" id="WP_149756346.1">
    <property type="nucleotide sequence ID" value="NZ_FOMS01000007.1"/>
</dbReference>
<dbReference type="EMBL" id="FOMS01000007">
    <property type="protein sequence ID" value="SFE23682.1"/>
    <property type="molecule type" value="Genomic_DNA"/>
</dbReference>
<dbReference type="Gene3D" id="3.40.630.30">
    <property type="match status" value="1"/>
</dbReference>
<keyword evidence="2" id="KW-0808">Transferase</keyword>
<dbReference type="Proteomes" id="UP000325289">
    <property type="component" value="Unassembled WGS sequence"/>
</dbReference>
<organism evidence="2 3">
    <name type="scientific">Roseivivax sediminis</name>
    <dbReference type="NCBI Taxonomy" id="936889"/>
    <lineage>
        <taxon>Bacteria</taxon>
        <taxon>Pseudomonadati</taxon>
        <taxon>Pseudomonadota</taxon>
        <taxon>Alphaproteobacteria</taxon>
        <taxon>Rhodobacterales</taxon>
        <taxon>Roseobacteraceae</taxon>
        <taxon>Roseivivax</taxon>
    </lineage>
</organism>
<keyword evidence="3" id="KW-1185">Reference proteome</keyword>
<protein>
    <submittedName>
        <fullName evidence="2">Protein N-acetyltransferase, RimJ/RimL family</fullName>
    </submittedName>
</protein>
<dbReference type="AlphaFoldDB" id="A0A1I1YWK1"/>
<evidence type="ECO:0000259" key="1">
    <source>
        <dbReference type="Pfam" id="PF13302"/>
    </source>
</evidence>
<name>A0A1I1YWK1_9RHOB</name>
<dbReference type="InterPro" id="IPR000182">
    <property type="entry name" value="GNAT_dom"/>
</dbReference>
<feature type="domain" description="N-acetyltransferase" evidence="1">
    <location>
        <begin position="17"/>
        <end position="153"/>
    </location>
</feature>
<dbReference type="OrthoDB" id="9804153at2"/>
<dbReference type="GO" id="GO:0016747">
    <property type="term" value="F:acyltransferase activity, transferring groups other than amino-acyl groups"/>
    <property type="evidence" value="ECO:0007669"/>
    <property type="project" value="InterPro"/>
</dbReference>
<dbReference type="Pfam" id="PF13302">
    <property type="entry name" value="Acetyltransf_3"/>
    <property type="match status" value="1"/>
</dbReference>
<evidence type="ECO:0000313" key="2">
    <source>
        <dbReference type="EMBL" id="SFE23682.1"/>
    </source>
</evidence>
<dbReference type="PANTHER" id="PTHR43792">
    <property type="entry name" value="GNAT FAMILY, PUTATIVE (AFU_ORTHOLOGUE AFUA_3G00765)-RELATED-RELATED"/>
    <property type="match status" value="1"/>
</dbReference>
<proteinExistence type="predicted"/>
<accession>A0A1I1YWK1</accession>
<dbReference type="InterPro" id="IPR051531">
    <property type="entry name" value="N-acetyltransferase"/>
</dbReference>
<dbReference type="InterPro" id="IPR016181">
    <property type="entry name" value="Acyl_CoA_acyltransferase"/>
</dbReference>
<dbReference type="SUPFAM" id="SSF55729">
    <property type="entry name" value="Acyl-CoA N-acyltransferases (Nat)"/>
    <property type="match status" value="1"/>
</dbReference>
<gene>
    <name evidence="2" type="ORF">SAMN04515678_107243</name>
</gene>
<sequence length="178" mass="19197">MSLDEARIAAWIPGEKLDLRPLALTDIPWITRFAGDCRVACMTTILPHPLPPGTAEACYDRAHAPDRTEEVWAMDARRSGGAPLAGLITLEDMGRGQSEIGYWVEPGSWNTGLASDAVRALVTANPLGNCTIFGSVFQDNPASARVLLNAGFEYIGDAEAKSVARGAIVPTWTYLKRL</sequence>
<evidence type="ECO:0000313" key="3">
    <source>
        <dbReference type="Proteomes" id="UP000325289"/>
    </source>
</evidence>